<dbReference type="AlphaFoldDB" id="A0A4R1R507"/>
<dbReference type="Proteomes" id="UP000295718">
    <property type="component" value="Unassembled WGS sequence"/>
</dbReference>
<evidence type="ECO:0000256" key="1">
    <source>
        <dbReference type="ARBA" id="ARBA00004141"/>
    </source>
</evidence>
<dbReference type="STRING" id="1469948.GCA_000732725_00317"/>
<comment type="subcellular location">
    <subcellularLocation>
        <location evidence="1">Membrane</location>
        <topology evidence="1">Multi-pass membrane protein</topology>
    </subcellularLocation>
</comment>
<evidence type="ECO:0000313" key="7">
    <source>
        <dbReference type="Proteomes" id="UP000295718"/>
    </source>
</evidence>
<proteinExistence type="predicted"/>
<organism evidence="6 7">
    <name type="scientific">Kineothrix alysoides</name>
    <dbReference type="NCBI Taxonomy" id="1469948"/>
    <lineage>
        <taxon>Bacteria</taxon>
        <taxon>Bacillati</taxon>
        <taxon>Bacillota</taxon>
        <taxon>Clostridia</taxon>
        <taxon>Lachnospirales</taxon>
        <taxon>Lachnospiraceae</taxon>
        <taxon>Kineothrix</taxon>
    </lineage>
</organism>
<dbReference type="GO" id="GO:0016020">
    <property type="term" value="C:membrane"/>
    <property type="evidence" value="ECO:0007669"/>
    <property type="project" value="UniProtKB-SubCell"/>
</dbReference>
<accession>A0A4R1R507</accession>
<evidence type="ECO:0000256" key="4">
    <source>
        <dbReference type="ARBA" id="ARBA00023136"/>
    </source>
</evidence>
<dbReference type="InterPro" id="IPR006480">
    <property type="entry name" value="Phage_holin_4_1"/>
</dbReference>
<sequence length="138" mass="15293">MYFKEMICRMNYVFAAIGLMLGRYLGGMDGLLYALVAFVVVDYITGVLVAIYKKKLSSAVGFKGIAKKIIIFLLVGIAHVLDSQVMNMGSAMRTAVIFFYLSNEGISILENVTKMGLPVPQKLKDVMAQIQEIRKGEK</sequence>
<dbReference type="NCBIfam" id="TIGR01593">
    <property type="entry name" value="holin_tox_secr"/>
    <property type="match status" value="1"/>
</dbReference>
<evidence type="ECO:0000256" key="5">
    <source>
        <dbReference type="SAM" id="Phobius"/>
    </source>
</evidence>
<keyword evidence="2 5" id="KW-0812">Transmembrane</keyword>
<evidence type="ECO:0000256" key="2">
    <source>
        <dbReference type="ARBA" id="ARBA00022692"/>
    </source>
</evidence>
<feature type="transmembrane region" description="Helical" evidence="5">
    <location>
        <begin position="7"/>
        <end position="25"/>
    </location>
</feature>
<dbReference type="RefSeq" id="WP_242843222.1">
    <property type="nucleotide sequence ID" value="NZ_JPNB01000001.1"/>
</dbReference>
<comment type="caution">
    <text evidence="6">The sequence shown here is derived from an EMBL/GenBank/DDBJ whole genome shotgun (WGS) entry which is preliminary data.</text>
</comment>
<evidence type="ECO:0000256" key="3">
    <source>
        <dbReference type="ARBA" id="ARBA00022989"/>
    </source>
</evidence>
<protein>
    <submittedName>
        <fullName evidence="6">Toxin secretion/phage lysis holin</fullName>
    </submittedName>
</protein>
<feature type="transmembrane region" description="Helical" evidence="5">
    <location>
        <begin position="64"/>
        <end position="81"/>
    </location>
</feature>
<feature type="transmembrane region" description="Helical" evidence="5">
    <location>
        <begin position="31"/>
        <end position="52"/>
    </location>
</feature>
<dbReference type="EMBL" id="SLUO01000002">
    <property type="protein sequence ID" value="TCL60583.1"/>
    <property type="molecule type" value="Genomic_DNA"/>
</dbReference>
<keyword evidence="3 5" id="KW-1133">Transmembrane helix</keyword>
<name>A0A4R1R507_9FIRM</name>
<evidence type="ECO:0000313" key="6">
    <source>
        <dbReference type="EMBL" id="TCL60583.1"/>
    </source>
</evidence>
<gene>
    <name evidence="6" type="ORF">EDD76_102281</name>
</gene>
<dbReference type="Pfam" id="PF05105">
    <property type="entry name" value="Phage_holin_4_1"/>
    <property type="match status" value="1"/>
</dbReference>
<keyword evidence="7" id="KW-1185">Reference proteome</keyword>
<reference evidence="6 7" key="1">
    <citation type="submission" date="2019-03" db="EMBL/GenBank/DDBJ databases">
        <title>Genomic Encyclopedia of Type Strains, Phase IV (KMG-IV): sequencing the most valuable type-strain genomes for metagenomic binning, comparative biology and taxonomic classification.</title>
        <authorList>
            <person name="Goeker M."/>
        </authorList>
    </citation>
    <scope>NUCLEOTIDE SEQUENCE [LARGE SCALE GENOMIC DNA]</scope>
    <source>
        <strain evidence="6 7">DSM 100556</strain>
    </source>
</reference>
<keyword evidence="4 5" id="KW-0472">Membrane</keyword>